<proteinExistence type="predicted"/>
<dbReference type="EMBL" id="BKCJ011798855">
    <property type="protein sequence ID" value="GFD53816.1"/>
    <property type="molecule type" value="Genomic_DNA"/>
</dbReference>
<reference evidence="1" key="1">
    <citation type="journal article" date="2019" name="Sci. Rep.">
        <title>Draft genome of Tanacetum cinerariifolium, the natural source of mosquito coil.</title>
        <authorList>
            <person name="Yamashiro T."/>
            <person name="Shiraishi A."/>
            <person name="Satake H."/>
            <person name="Nakayama K."/>
        </authorList>
    </citation>
    <scope>NUCLEOTIDE SEQUENCE</scope>
</reference>
<sequence>QLHAEVSLDKVERLMDQTREGVEYQKALMSKMSPEEEEAVQAELEALQREAMVSDLTSLHIILSSQRKRTMLIF</sequence>
<feature type="non-terminal residue" evidence="1">
    <location>
        <position position="1"/>
    </location>
</feature>
<gene>
    <name evidence="1" type="ORF">Tci_925785</name>
</gene>
<feature type="non-terminal residue" evidence="1">
    <location>
        <position position="74"/>
    </location>
</feature>
<evidence type="ECO:0000313" key="1">
    <source>
        <dbReference type="EMBL" id="GFD53816.1"/>
    </source>
</evidence>
<name>A0A699X7L4_TANCI</name>
<organism evidence="1">
    <name type="scientific">Tanacetum cinerariifolium</name>
    <name type="common">Dalmatian daisy</name>
    <name type="synonym">Chrysanthemum cinerariifolium</name>
    <dbReference type="NCBI Taxonomy" id="118510"/>
    <lineage>
        <taxon>Eukaryota</taxon>
        <taxon>Viridiplantae</taxon>
        <taxon>Streptophyta</taxon>
        <taxon>Embryophyta</taxon>
        <taxon>Tracheophyta</taxon>
        <taxon>Spermatophyta</taxon>
        <taxon>Magnoliopsida</taxon>
        <taxon>eudicotyledons</taxon>
        <taxon>Gunneridae</taxon>
        <taxon>Pentapetalae</taxon>
        <taxon>asterids</taxon>
        <taxon>campanulids</taxon>
        <taxon>Asterales</taxon>
        <taxon>Asteraceae</taxon>
        <taxon>Asteroideae</taxon>
        <taxon>Anthemideae</taxon>
        <taxon>Anthemidinae</taxon>
        <taxon>Tanacetum</taxon>
    </lineage>
</organism>
<dbReference type="AlphaFoldDB" id="A0A699X7L4"/>
<comment type="caution">
    <text evidence="1">The sequence shown here is derived from an EMBL/GenBank/DDBJ whole genome shotgun (WGS) entry which is preliminary data.</text>
</comment>
<accession>A0A699X7L4</accession>
<protein>
    <submittedName>
        <fullName evidence="1">Uncharacterized protein</fullName>
    </submittedName>
</protein>